<evidence type="ECO:0000313" key="2">
    <source>
        <dbReference type="Proteomes" id="UP000180043"/>
    </source>
</evidence>
<accession>A0A1S1LGA2</accession>
<dbReference type="Proteomes" id="UP000180043">
    <property type="component" value="Unassembled WGS sequence"/>
</dbReference>
<evidence type="ECO:0000313" key="1">
    <source>
        <dbReference type="EMBL" id="OHU47175.1"/>
    </source>
</evidence>
<comment type="caution">
    <text evidence="1">The sequence shown here is derived from an EMBL/GenBank/DDBJ whole genome shotgun (WGS) entry which is preliminary data.</text>
</comment>
<name>A0A1S1LGA2_MYCCH</name>
<dbReference type="AlphaFoldDB" id="A0A1S1LGA2"/>
<reference evidence="1 2" key="1">
    <citation type="submission" date="2016-10" db="EMBL/GenBank/DDBJ databases">
        <title>Evaluation of Human, Veterinary and Environmental Mycobacterium chelonae Isolates by Core Genome Phylogenomic Analysis, Targeted Gene Comparison, and Anti-microbial Susceptibility Patterns: A Tale of Mistaken Identities.</title>
        <authorList>
            <person name="Fogelson S.B."/>
            <person name="Camus A.C."/>
            <person name="Lorenz W."/>
            <person name="Vasireddy R."/>
            <person name="Vasireddy S."/>
            <person name="Smith T."/>
            <person name="Brown-Elliott B.A."/>
            <person name="Wallace R.J.Jr."/>
            <person name="Hasan N.A."/>
            <person name="Reischl U."/>
            <person name="Sanchez S."/>
        </authorList>
    </citation>
    <scope>NUCLEOTIDE SEQUENCE [LARGE SCALE GENOMIC DNA]</scope>
    <source>
        <strain evidence="1 2">15515</strain>
    </source>
</reference>
<dbReference type="EMBL" id="MLIQ01000042">
    <property type="protein sequence ID" value="OHU47175.1"/>
    <property type="molecule type" value="Genomic_DNA"/>
</dbReference>
<sequence length="115" mass="12753">MAPRQASTEPAYPTNVVAGDCEYGRLHRGHHLDEVLLRIDLLENGKDGDLTAAGYTIAVEETYLSFRWAKQCAQGAEWPCALDGKQWHGHWDTAAARPARAFTKVYWVLAGGAQR</sequence>
<protein>
    <submittedName>
        <fullName evidence="1">Uncharacterized protein</fullName>
    </submittedName>
</protein>
<proteinExistence type="predicted"/>
<gene>
    <name evidence="1" type="ORF">BKG82_26320</name>
</gene>
<organism evidence="1 2">
    <name type="scientific">Mycobacteroides chelonae</name>
    <name type="common">Mycobacterium chelonae</name>
    <dbReference type="NCBI Taxonomy" id="1774"/>
    <lineage>
        <taxon>Bacteria</taxon>
        <taxon>Bacillati</taxon>
        <taxon>Actinomycetota</taxon>
        <taxon>Actinomycetes</taxon>
        <taxon>Mycobacteriales</taxon>
        <taxon>Mycobacteriaceae</taxon>
        <taxon>Mycobacteroides</taxon>
    </lineage>
</organism>